<dbReference type="EC" id="5.4.2.2" evidence="6"/>
<evidence type="ECO:0000259" key="17">
    <source>
        <dbReference type="Pfam" id="PF02879"/>
    </source>
</evidence>
<comment type="pathway">
    <text evidence="4">Lipid metabolism.</text>
</comment>
<dbReference type="Pfam" id="PF02880">
    <property type="entry name" value="PGM_PMM_III"/>
    <property type="match status" value="1"/>
</dbReference>
<dbReference type="RefSeq" id="WP_069642650.1">
    <property type="nucleotide sequence ID" value="NZ_MIJE01000007.1"/>
</dbReference>
<dbReference type="InterPro" id="IPR005843">
    <property type="entry name" value="A-D-PHexomutase_C"/>
</dbReference>
<comment type="caution">
    <text evidence="19">The sequence shown here is derived from an EMBL/GenBank/DDBJ whole genome shotgun (WGS) entry which is preliminary data.</text>
</comment>
<keyword evidence="7" id="KW-0597">Phosphoprotein</keyword>
<evidence type="ECO:0000256" key="1">
    <source>
        <dbReference type="ARBA" id="ARBA00000443"/>
    </source>
</evidence>
<evidence type="ECO:0000256" key="8">
    <source>
        <dbReference type="ARBA" id="ARBA00022723"/>
    </source>
</evidence>
<dbReference type="PANTHER" id="PTHR45745:SF1">
    <property type="entry name" value="PHOSPHOGLUCOMUTASE 2B-RELATED"/>
    <property type="match status" value="1"/>
</dbReference>
<evidence type="ECO:0000259" key="15">
    <source>
        <dbReference type="Pfam" id="PF00408"/>
    </source>
</evidence>
<evidence type="ECO:0000256" key="12">
    <source>
        <dbReference type="ARBA" id="ARBA00041398"/>
    </source>
</evidence>
<dbReference type="GO" id="GO:0005975">
    <property type="term" value="P:carbohydrate metabolic process"/>
    <property type="evidence" value="ECO:0007669"/>
    <property type="project" value="InterPro"/>
</dbReference>
<gene>
    <name evidence="19" type="ORF">BHF68_14460</name>
</gene>
<dbReference type="Pfam" id="PF02879">
    <property type="entry name" value="PGM_PMM_II"/>
    <property type="match status" value="1"/>
</dbReference>
<evidence type="ECO:0000313" key="20">
    <source>
        <dbReference type="Proteomes" id="UP000094296"/>
    </source>
</evidence>
<evidence type="ECO:0000256" key="6">
    <source>
        <dbReference type="ARBA" id="ARBA00012728"/>
    </source>
</evidence>
<evidence type="ECO:0000256" key="5">
    <source>
        <dbReference type="ARBA" id="ARBA00010231"/>
    </source>
</evidence>
<evidence type="ECO:0000256" key="13">
    <source>
        <dbReference type="ARBA" id="ARBA00041467"/>
    </source>
</evidence>
<feature type="domain" description="Alpha-D-phosphohexomutase C-terminal" evidence="15">
    <location>
        <begin position="518"/>
        <end position="569"/>
    </location>
</feature>
<evidence type="ECO:0000256" key="9">
    <source>
        <dbReference type="ARBA" id="ARBA00022842"/>
    </source>
</evidence>
<evidence type="ECO:0000256" key="4">
    <source>
        <dbReference type="ARBA" id="ARBA00005189"/>
    </source>
</evidence>
<organism evidence="19 20">
    <name type="scientific">Desulfuribacillus alkaliarsenatis</name>
    <dbReference type="NCBI Taxonomy" id="766136"/>
    <lineage>
        <taxon>Bacteria</taxon>
        <taxon>Bacillati</taxon>
        <taxon>Bacillota</taxon>
        <taxon>Desulfuribacillia</taxon>
        <taxon>Desulfuribacillales</taxon>
        <taxon>Desulfuribacillaceae</taxon>
        <taxon>Desulfuribacillus</taxon>
    </lineage>
</organism>
<comment type="cofactor">
    <cofactor evidence="2">
        <name>Mg(2+)</name>
        <dbReference type="ChEBI" id="CHEBI:18420"/>
    </cofactor>
</comment>
<feature type="domain" description="Alpha-D-phosphohexomutase alpha/beta/alpha" evidence="18">
    <location>
        <begin position="339"/>
        <end position="465"/>
    </location>
</feature>
<accession>A0A1E5G3J6</accession>
<keyword evidence="9 14" id="KW-0460">Magnesium</keyword>
<dbReference type="Pfam" id="PF02878">
    <property type="entry name" value="PGM_PMM_I"/>
    <property type="match status" value="1"/>
</dbReference>
<dbReference type="InterPro" id="IPR005841">
    <property type="entry name" value="Alpha-D-phosphohexomutase_SF"/>
</dbReference>
<dbReference type="SUPFAM" id="SSF53738">
    <property type="entry name" value="Phosphoglucomutase, first 3 domains"/>
    <property type="match status" value="3"/>
</dbReference>
<dbReference type="InterPro" id="IPR005844">
    <property type="entry name" value="A-D-PHexomutase_a/b/a-I"/>
</dbReference>
<keyword evidence="8 14" id="KW-0479">Metal-binding</keyword>
<protein>
    <recommendedName>
        <fullName evidence="11">Phosphoglucomutase</fullName>
        <ecNumber evidence="6">5.4.2.2</ecNumber>
    </recommendedName>
    <alternativeName>
        <fullName evidence="13">Alpha-phosphoglucomutase</fullName>
    </alternativeName>
    <alternativeName>
        <fullName evidence="12">Glucose phosphomutase</fullName>
    </alternativeName>
</protein>
<dbReference type="InterPro" id="IPR016066">
    <property type="entry name" value="A-D-PHexomutase_CS"/>
</dbReference>
<keyword evidence="20" id="KW-1185">Reference proteome</keyword>
<comment type="similarity">
    <text evidence="5 14">Belongs to the phosphohexose mutase family.</text>
</comment>
<sequence>MSTNYSTEYAKWLEFEQLDPELKEELVLIKDKDEEIQERFYGNIQFGTGGLRGILGAGTSRMNVYMIRKATQGLAKSIEIACRDKKLTCDEVIPSAVIAYDCRHKSRLFAEEAARVLAANGIRAYVFRELQPTPTLSFAVRELQATTGIVVTASHNPPEYNGYKVYWSDGAQVASERANEIMDNIEAVEDIFAIPLITLEDAEEQGLLVWLDTDGEVLESYFKHVEEIVLQPEMIQRQAEINPLKIVFTPLHGTTGKPLPRALERVGFSNITIIKEQEHPDPNFSTVAFPNPEEPAAFELALSYAKDVDADIIIGTDPDGDRLGVLTKGGQGDYVLLTGNQTGAILLEYILSQRKAQGTLPANAIMIKTVVTSELGRVIADNYGVETEDTLTGFKYIGERIEEYTQTGSKEFQFGYEESYGYLIKDFARDKDGIQAAVMAAEVAAYYKSKGKTLFRGLQEIYQRYGYYKEALETISLKGLQGQQQILAMMTKLRKQPLKEVAGLVATEIADYETSEKQLLMESNLTAIKLPKSNVIRYTLEDQSWFCVRPSGTEPKIKFYFAVQADTETEADKKLESIRSFVIKHFT</sequence>
<dbReference type="STRING" id="766136.BHF68_14460"/>
<dbReference type="InterPro" id="IPR005845">
    <property type="entry name" value="A-D-PHexomutase_a/b/a-II"/>
</dbReference>
<feature type="domain" description="Alpha-D-phosphohexomutase alpha/beta/alpha" evidence="17">
    <location>
        <begin position="220"/>
        <end position="330"/>
    </location>
</feature>
<evidence type="ECO:0000313" key="19">
    <source>
        <dbReference type="EMBL" id="OEF97645.1"/>
    </source>
</evidence>
<dbReference type="PROSITE" id="PS00710">
    <property type="entry name" value="PGM_PMM"/>
    <property type="match status" value="1"/>
</dbReference>
<dbReference type="CDD" id="cd05799">
    <property type="entry name" value="PGM2"/>
    <property type="match status" value="1"/>
</dbReference>
<dbReference type="InterPro" id="IPR005846">
    <property type="entry name" value="A-D-PHexomutase_a/b/a-III"/>
</dbReference>
<dbReference type="EMBL" id="MIJE01000007">
    <property type="protein sequence ID" value="OEF97645.1"/>
    <property type="molecule type" value="Genomic_DNA"/>
</dbReference>
<evidence type="ECO:0000256" key="14">
    <source>
        <dbReference type="RuleBase" id="RU004326"/>
    </source>
</evidence>
<evidence type="ECO:0000256" key="11">
    <source>
        <dbReference type="ARBA" id="ARBA00039995"/>
    </source>
</evidence>
<dbReference type="GO" id="GO:0000287">
    <property type="term" value="F:magnesium ion binding"/>
    <property type="evidence" value="ECO:0007669"/>
    <property type="project" value="InterPro"/>
</dbReference>
<dbReference type="PANTHER" id="PTHR45745">
    <property type="entry name" value="PHOSPHOMANNOMUTASE 45A"/>
    <property type="match status" value="1"/>
</dbReference>
<dbReference type="OrthoDB" id="9806956at2"/>
<evidence type="ECO:0000256" key="7">
    <source>
        <dbReference type="ARBA" id="ARBA00022553"/>
    </source>
</evidence>
<dbReference type="Gene3D" id="3.30.310.50">
    <property type="entry name" value="Alpha-D-phosphohexomutase, C-terminal domain"/>
    <property type="match status" value="1"/>
</dbReference>
<dbReference type="GO" id="GO:0006166">
    <property type="term" value="P:purine ribonucleoside salvage"/>
    <property type="evidence" value="ECO:0007669"/>
    <property type="project" value="TreeGrafter"/>
</dbReference>
<dbReference type="GO" id="GO:0008973">
    <property type="term" value="F:phosphopentomutase activity"/>
    <property type="evidence" value="ECO:0007669"/>
    <property type="project" value="TreeGrafter"/>
</dbReference>
<name>A0A1E5G3J6_9FIRM</name>
<reference evidence="19 20" key="1">
    <citation type="submission" date="2016-09" db="EMBL/GenBank/DDBJ databases">
        <title>Draft genome sequence for the type strain of Desulfuribacillus alkaliarsenatis AHT28, an obligately anaerobic, sulfidogenic bacterium isolated from Russian soda lake sediments.</title>
        <authorList>
            <person name="Abin C.A."/>
            <person name="Hollibaugh J.T."/>
        </authorList>
    </citation>
    <scope>NUCLEOTIDE SEQUENCE [LARGE SCALE GENOMIC DNA]</scope>
    <source>
        <strain evidence="19 20">AHT28</strain>
    </source>
</reference>
<dbReference type="Pfam" id="PF00408">
    <property type="entry name" value="PGM_PMM_IV"/>
    <property type="match status" value="1"/>
</dbReference>
<proteinExistence type="inferred from homology"/>
<dbReference type="PRINTS" id="PR00509">
    <property type="entry name" value="PGMPMM"/>
</dbReference>
<keyword evidence="10" id="KW-0413">Isomerase</keyword>
<dbReference type="SUPFAM" id="SSF55957">
    <property type="entry name" value="Phosphoglucomutase, C-terminal domain"/>
    <property type="match status" value="1"/>
</dbReference>
<comment type="catalytic activity">
    <reaction evidence="1">
        <text>alpha-D-glucose 1-phosphate = alpha-D-glucose 6-phosphate</text>
        <dbReference type="Rhea" id="RHEA:23536"/>
        <dbReference type="ChEBI" id="CHEBI:58225"/>
        <dbReference type="ChEBI" id="CHEBI:58601"/>
        <dbReference type="EC" id="5.4.2.2"/>
    </reaction>
</comment>
<comment type="pathway">
    <text evidence="3">Glycolipid metabolism; diglucosyl-diacylglycerol biosynthesis.</text>
</comment>
<dbReference type="InterPro" id="IPR036900">
    <property type="entry name" value="A-D-PHexomutase_C_sf"/>
</dbReference>
<evidence type="ECO:0000259" key="16">
    <source>
        <dbReference type="Pfam" id="PF02878"/>
    </source>
</evidence>
<evidence type="ECO:0000256" key="2">
    <source>
        <dbReference type="ARBA" id="ARBA00001946"/>
    </source>
</evidence>
<evidence type="ECO:0000256" key="10">
    <source>
        <dbReference type="ARBA" id="ARBA00023235"/>
    </source>
</evidence>
<evidence type="ECO:0000259" key="18">
    <source>
        <dbReference type="Pfam" id="PF02880"/>
    </source>
</evidence>
<evidence type="ECO:0000256" key="3">
    <source>
        <dbReference type="ARBA" id="ARBA00005164"/>
    </source>
</evidence>
<dbReference type="AlphaFoldDB" id="A0A1E5G3J6"/>
<dbReference type="GO" id="GO:0004614">
    <property type="term" value="F:phosphoglucomutase activity"/>
    <property type="evidence" value="ECO:0007669"/>
    <property type="project" value="UniProtKB-EC"/>
</dbReference>
<feature type="domain" description="Alpha-D-phosphohexomutase alpha/beta/alpha" evidence="16">
    <location>
        <begin position="44"/>
        <end position="188"/>
    </location>
</feature>
<dbReference type="Proteomes" id="UP000094296">
    <property type="component" value="Unassembled WGS sequence"/>
</dbReference>
<dbReference type="InterPro" id="IPR016055">
    <property type="entry name" value="A-D-PHexomutase_a/b/a-I/II/III"/>
</dbReference>
<dbReference type="Gene3D" id="3.40.120.10">
    <property type="entry name" value="Alpha-D-Glucose-1,6-Bisphosphate, subunit A, domain 3"/>
    <property type="match status" value="3"/>
</dbReference>